<dbReference type="Pfam" id="PF22548">
    <property type="entry name" value="AEP-TOTE"/>
    <property type="match status" value="1"/>
</dbReference>
<sequence>MHSLTGPIAQRFIARSNAYAVQKGFGGYVPAREKDLPDGTHGPDLRLTGSLIDQHIAGEITLGHYMLSPKGKAKLFALDIDLRDAHGKWIPTPSAADFEAVEKRFAGDPQGLEEAVAHLRNPVGGNPRELWQDKKHPSRPFFLRQMKGVADAFAHRIWDEFNGEIPVACAYSGFKGIHVYGFTGLADAADVRALGQAVIESFDRYRPQKGGNFWLDGDDNPETGFRNFEIELFPKQDATREDGYGNLMRLPLGINKKAPKSKGFFVDQRPGVANIKPLGEADTLRLLETGDPWGESW</sequence>
<evidence type="ECO:0000313" key="3">
    <source>
        <dbReference type="Proteomes" id="UP001242841"/>
    </source>
</evidence>
<name>A0AAF0K883_9CAUD</name>
<dbReference type="Proteomes" id="UP001242841">
    <property type="component" value="Segment"/>
</dbReference>
<organism evidence="2 3">
    <name type="scientific">Rhodococcus phage Trogglehumper</name>
    <dbReference type="NCBI Taxonomy" id="3038381"/>
    <lineage>
        <taxon>Viruses</taxon>
        <taxon>Duplodnaviria</taxon>
        <taxon>Heunggongvirae</taxon>
        <taxon>Uroviricota</taxon>
        <taxon>Caudoviricetes</taxon>
        <taxon>Caudoviricetes incertae sedis</taxon>
        <taxon>Trogglehumpervirus</taxon>
        <taxon>Trogglehumpervirus trogglehumper</taxon>
    </lineage>
</organism>
<dbReference type="EMBL" id="OQ709222">
    <property type="protein sequence ID" value="WGH21911.1"/>
    <property type="molecule type" value="Genomic_DNA"/>
</dbReference>
<protein>
    <submittedName>
        <fullName evidence="2">DNA primase</fullName>
    </submittedName>
</protein>
<gene>
    <name evidence="2" type="primary">27</name>
    <name evidence="2" type="ORF">SEA_TROGGLEHUMPER_27</name>
</gene>
<accession>A0AAF0K883</accession>
<keyword evidence="3" id="KW-1185">Reference proteome</keyword>
<proteinExistence type="predicted"/>
<dbReference type="InterPro" id="IPR054347">
    <property type="entry name" value="TOTE_primase"/>
</dbReference>
<evidence type="ECO:0000313" key="2">
    <source>
        <dbReference type="EMBL" id="WGH21911.1"/>
    </source>
</evidence>
<feature type="domain" description="TOTE conflict system primase" evidence="1">
    <location>
        <begin position="219"/>
        <end position="269"/>
    </location>
</feature>
<evidence type="ECO:0000259" key="1">
    <source>
        <dbReference type="Pfam" id="PF22548"/>
    </source>
</evidence>
<reference evidence="2" key="1">
    <citation type="submission" date="2023-03" db="EMBL/GenBank/DDBJ databases">
        <authorList>
            <person name="Aguilar E."/>
            <person name="Antigua R."/>
            <person name="Antonino C."/>
            <person name="Bisram R."/>
            <person name="Chen J."/>
            <person name="Davilmar B."/>
            <person name="Del R.K."/>
            <person name="Germosen J."/>
            <person name="Hernandez J."/>
            <person name="Kelloggs L."/>
            <person name="Lema C."/>
            <person name="Li J."/>
            <person name="Melendez A."/>
            <person name="Mohammed I."/>
            <person name="Ryan A."/>
            <person name="Singh S."/>
            <person name="Tariq H."/>
            <person name="Golebiewska U.P."/>
            <person name="Russell D.A."/>
            <person name="Jacobs-Sera D."/>
            <person name="Hatfull G.F."/>
        </authorList>
    </citation>
    <scope>NUCLEOTIDE SEQUENCE</scope>
</reference>